<dbReference type="RefSeq" id="WP_087090613.1">
    <property type="nucleotide sequence ID" value="NZ_JALNTF010000007.1"/>
</dbReference>
<dbReference type="InterPro" id="IPR052556">
    <property type="entry name" value="PolySynth_Transporter"/>
</dbReference>
<comment type="caution">
    <text evidence="6">The sequence shown here is derived from an EMBL/GenBank/DDBJ whole genome shotgun (WGS) entry which is preliminary data.</text>
</comment>
<feature type="transmembrane region" description="Helical" evidence="5">
    <location>
        <begin position="240"/>
        <end position="262"/>
    </location>
</feature>
<evidence type="ECO:0000256" key="4">
    <source>
        <dbReference type="ARBA" id="ARBA00023136"/>
    </source>
</evidence>
<dbReference type="PANTHER" id="PTHR43424">
    <property type="entry name" value="LOCUS PUTATIVE PROTEIN 1-RELATED"/>
    <property type="match status" value="1"/>
</dbReference>
<dbReference type="EMBL" id="JALNTG010000014">
    <property type="protein sequence ID" value="MDD9319470.1"/>
    <property type="molecule type" value="Genomic_DNA"/>
</dbReference>
<feature type="transmembrane region" description="Helical" evidence="5">
    <location>
        <begin position="7"/>
        <end position="28"/>
    </location>
</feature>
<reference evidence="6" key="1">
    <citation type="submission" date="2022-12" db="EMBL/GenBank/DDBJ databases">
        <title>Acinetobacter lactucae: Emerging opportunistic pathogenic species of genus Acinetobacter isolated from immunocompromised patients in clinical settings of India.</title>
        <authorList>
            <person name="Amar A.K."/>
            <person name="Sawant A.R."/>
            <person name="Meera M."/>
            <person name="Tomar A."/>
            <person name="Sistla S."/>
            <person name="Prashanth K."/>
        </authorList>
    </citation>
    <scope>NUCLEOTIDE SEQUENCE</scope>
    <source>
        <strain evidence="6">PKAL1828C</strain>
    </source>
</reference>
<keyword evidence="4 5" id="KW-0472">Membrane</keyword>
<comment type="subcellular location">
    <subcellularLocation>
        <location evidence="1">Membrane</location>
        <topology evidence="1">Multi-pass membrane protein</topology>
    </subcellularLocation>
</comment>
<dbReference type="AlphaFoldDB" id="A0AB35K3Y0"/>
<feature type="transmembrane region" description="Helical" evidence="5">
    <location>
        <begin position="283"/>
        <end position="301"/>
    </location>
</feature>
<accession>A0AB35K3Y0</accession>
<dbReference type="Pfam" id="PF01943">
    <property type="entry name" value="Polysacc_synt"/>
    <property type="match status" value="1"/>
</dbReference>
<name>A0AB35K3Y0_9GAMM</name>
<sequence length="400" mass="45861">MRILKDSFIYLIGELFAKSLPFLMLPYLTRKLGPEGFGELSYYLTMLSLFGIFVGLSQEGAVTRYFYFYGKRALNTVVKAGYLFNIAISFILLFACWWFKAEIMAYVVLATMFQSFVNVQLALRQCQKQPLKYILIQIILSLTNVLFTVAALEYFSQDLVAYRILAIVVANLLTFLLASLVLGDLFRDNYRFTWQRLRLGLFYIFSFGLPLILHQSSFFVKGQLDRIFIYQQYSKAELGVYSAGVQIAAVLPIVLMALNKAIVPYYYQGLKDNSLTIAKIKKYTLYSLPLSILPAVVGWLLPEQVYLWFLGQSYVGSKYYVVMYLLGFGANLPYLIVVNYFFYYGKNLLISKVTFFSALIYLVSLIGLINLSLSLIPYALLLSNVVCVMLLWVLINYARK</sequence>
<dbReference type="GO" id="GO:0016020">
    <property type="term" value="C:membrane"/>
    <property type="evidence" value="ECO:0007669"/>
    <property type="project" value="UniProtKB-SubCell"/>
</dbReference>
<proteinExistence type="predicted"/>
<organism evidence="6 7">
    <name type="scientific">Acinetobacter lactucae</name>
    <dbReference type="NCBI Taxonomy" id="1785128"/>
    <lineage>
        <taxon>Bacteria</taxon>
        <taxon>Pseudomonadati</taxon>
        <taxon>Pseudomonadota</taxon>
        <taxon>Gammaproteobacteria</taxon>
        <taxon>Moraxellales</taxon>
        <taxon>Moraxellaceae</taxon>
        <taxon>Acinetobacter</taxon>
        <taxon>Acinetobacter calcoaceticus/baumannii complex</taxon>
    </lineage>
</organism>
<feature type="transmembrane region" description="Helical" evidence="5">
    <location>
        <begin position="349"/>
        <end position="369"/>
    </location>
</feature>
<evidence type="ECO:0000313" key="6">
    <source>
        <dbReference type="EMBL" id="MDD9319470.1"/>
    </source>
</evidence>
<evidence type="ECO:0000256" key="1">
    <source>
        <dbReference type="ARBA" id="ARBA00004141"/>
    </source>
</evidence>
<gene>
    <name evidence="6" type="ORF">M0O54_04900</name>
</gene>
<feature type="transmembrane region" description="Helical" evidence="5">
    <location>
        <begin position="164"/>
        <end position="187"/>
    </location>
</feature>
<feature type="transmembrane region" description="Helical" evidence="5">
    <location>
        <begin position="40"/>
        <end position="56"/>
    </location>
</feature>
<feature type="transmembrane region" description="Helical" evidence="5">
    <location>
        <begin position="77"/>
        <end position="97"/>
    </location>
</feature>
<dbReference type="Proteomes" id="UP001150055">
    <property type="component" value="Unassembled WGS sequence"/>
</dbReference>
<feature type="transmembrane region" description="Helical" evidence="5">
    <location>
        <begin position="375"/>
        <end position="395"/>
    </location>
</feature>
<dbReference type="PANTHER" id="PTHR43424:SF1">
    <property type="entry name" value="LOCUS PUTATIVE PROTEIN 1-RELATED"/>
    <property type="match status" value="1"/>
</dbReference>
<keyword evidence="2 5" id="KW-0812">Transmembrane</keyword>
<feature type="transmembrane region" description="Helical" evidence="5">
    <location>
        <begin position="103"/>
        <end position="121"/>
    </location>
</feature>
<evidence type="ECO:0000256" key="5">
    <source>
        <dbReference type="SAM" id="Phobius"/>
    </source>
</evidence>
<feature type="transmembrane region" description="Helical" evidence="5">
    <location>
        <begin position="321"/>
        <end position="342"/>
    </location>
</feature>
<keyword evidence="3 5" id="KW-1133">Transmembrane helix</keyword>
<feature type="transmembrane region" description="Helical" evidence="5">
    <location>
        <begin position="133"/>
        <end position="152"/>
    </location>
</feature>
<evidence type="ECO:0000256" key="2">
    <source>
        <dbReference type="ARBA" id="ARBA00022692"/>
    </source>
</evidence>
<feature type="transmembrane region" description="Helical" evidence="5">
    <location>
        <begin position="199"/>
        <end position="220"/>
    </location>
</feature>
<evidence type="ECO:0000313" key="7">
    <source>
        <dbReference type="Proteomes" id="UP001150055"/>
    </source>
</evidence>
<dbReference type="InterPro" id="IPR002797">
    <property type="entry name" value="Polysacc_synth"/>
</dbReference>
<evidence type="ECO:0000256" key="3">
    <source>
        <dbReference type="ARBA" id="ARBA00022989"/>
    </source>
</evidence>
<protein>
    <submittedName>
        <fullName evidence="6">Oligosaccharide flippase family protein</fullName>
    </submittedName>
</protein>